<reference evidence="2" key="1">
    <citation type="journal article" date="2013" name="Nature">
        <title>Draft genome of the wheat A-genome progenitor Triticum urartu.</title>
        <authorList>
            <person name="Ling H.Q."/>
            <person name="Zhao S."/>
            <person name="Liu D."/>
            <person name="Wang J."/>
            <person name="Sun H."/>
            <person name="Zhang C."/>
            <person name="Fan H."/>
            <person name="Li D."/>
            <person name="Dong L."/>
            <person name="Tao Y."/>
            <person name="Gao C."/>
            <person name="Wu H."/>
            <person name="Li Y."/>
            <person name="Cui Y."/>
            <person name="Guo X."/>
            <person name="Zheng S."/>
            <person name="Wang B."/>
            <person name="Yu K."/>
            <person name="Liang Q."/>
            <person name="Yang W."/>
            <person name="Lou X."/>
            <person name="Chen J."/>
            <person name="Feng M."/>
            <person name="Jian J."/>
            <person name="Zhang X."/>
            <person name="Luo G."/>
            <person name="Jiang Y."/>
            <person name="Liu J."/>
            <person name="Wang Z."/>
            <person name="Sha Y."/>
            <person name="Zhang B."/>
            <person name="Wu H."/>
            <person name="Tang D."/>
            <person name="Shen Q."/>
            <person name="Xue P."/>
            <person name="Zou S."/>
            <person name="Wang X."/>
            <person name="Liu X."/>
            <person name="Wang F."/>
            <person name="Yang Y."/>
            <person name="An X."/>
            <person name="Dong Z."/>
            <person name="Zhang K."/>
            <person name="Zhang X."/>
            <person name="Luo M.C."/>
            <person name="Dvorak J."/>
            <person name="Tong Y."/>
            <person name="Wang J."/>
            <person name="Yang H."/>
            <person name="Li Z."/>
            <person name="Wang D."/>
            <person name="Zhang A."/>
            <person name="Wang J."/>
        </authorList>
    </citation>
    <scope>NUCLEOTIDE SEQUENCE</scope>
    <source>
        <strain evidence="2">cv. G1812</strain>
    </source>
</reference>
<dbReference type="Proteomes" id="UP000015106">
    <property type="component" value="Chromosome 4"/>
</dbReference>
<accession>A0A8R7Q0J3</accession>
<protein>
    <submittedName>
        <fullName evidence="1">Uncharacterized protein</fullName>
    </submittedName>
</protein>
<organism evidence="1 2">
    <name type="scientific">Triticum urartu</name>
    <name type="common">Red wild einkorn</name>
    <name type="synonym">Crithodium urartu</name>
    <dbReference type="NCBI Taxonomy" id="4572"/>
    <lineage>
        <taxon>Eukaryota</taxon>
        <taxon>Viridiplantae</taxon>
        <taxon>Streptophyta</taxon>
        <taxon>Embryophyta</taxon>
        <taxon>Tracheophyta</taxon>
        <taxon>Spermatophyta</taxon>
        <taxon>Magnoliopsida</taxon>
        <taxon>Liliopsida</taxon>
        <taxon>Poales</taxon>
        <taxon>Poaceae</taxon>
        <taxon>BOP clade</taxon>
        <taxon>Pooideae</taxon>
        <taxon>Triticodae</taxon>
        <taxon>Triticeae</taxon>
        <taxon>Triticinae</taxon>
        <taxon>Triticum</taxon>
    </lineage>
</organism>
<dbReference type="AlphaFoldDB" id="A0A8R7Q0J3"/>
<dbReference type="EnsemblPlants" id="TuG1812G0400000898.01.T01">
    <property type="protein sequence ID" value="TuG1812G0400000898.01.T01.cds254378"/>
    <property type="gene ID" value="TuG1812G0400000898.01"/>
</dbReference>
<reference evidence="1" key="2">
    <citation type="submission" date="2018-03" db="EMBL/GenBank/DDBJ databases">
        <title>The Triticum urartu genome reveals the dynamic nature of wheat genome evolution.</title>
        <authorList>
            <person name="Ling H."/>
            <person name="Ma B."/>
            <person name="Shi X."/>
            <person name="Liu H."/>
            <person name="Dong L."/>
            <person name="Sun H."/>
            <person name="Cao Y."/>
            <person name="Gao Q."/>
            <person name="Zheng S."/>
            <person name="Li Y."/>
            <person name="Yu Y."/>
            <person name="Du H."/>
            <person name="Qi M."/>
            <person name="Li Y."/>
            <person name="Yu H."/>
            <person name="Cui Y."/>
            <person name="Wang N."/>
            <person name="Chen C."/>
            <person name="Wu H."/>
            <person name="Zhao Y."/>
            <person name="Zhang J."/>
            <person name="Li Y."/>
            <person name="Zhou W."/>
            <person name="Zhang B."/>
            <person name="Hu W."/>
            <person name="Eijk M."/>
            <person name="Tang J."/>
            <person name="Witsenboer H."/>
            <person name="Zhao S."/>
            <person name="Li Z."/>
            <person name="Zhang A."/>
            <person name="Wang D."/>
            <person name="Liang C."/>
        </authorList>
    </citation>
    <scope>NUCLEOTIDE SEQUENCE [LARGE SCALE GENOMIC DNA]</scope>
    <source>
        <strain evidence="1">cv. G1812</strain>
    </source>
</reference>
<keyword evidence="2" id="KW-1185">Reference proteome</keyword>
<reference evidence="1" key="3">
    <citation type="submission" date="2022-06" db="UniProtKB">
        <authorList>
            <consortium name="EnsemblPlants"/>
        </authorList>
    </citation>
    <scope>IDENTIFICATION</scope>
</reference>
<sequence length="32" mass="3706">MCQQNFFASSYRSLKTCLLIWDVVVLNDLNLA</sequence>
<name>A0A8R7Q0J3_TRIUA</name>
<evidence type="ECO:0000313" key="1">
    <source>
        <dbReference type="EnsemblPlants" id="TuG1812G0400000898.01.T01.cds254378"/>
    </source>
</evidence>
<dbReference type="Gramene" id="TuG1812G0400000898.01.T01">
    <property type="protein sequence ID" value="TuG1812G0400000898.01.T01.cds254378"/>
    <property type="gene ID" value="TuG1812G0400000898.01"/>
</dbReference>
<proteinExistence type="predicted"/>
<evidence type="ECO:0000313" key="2">
    <source>
        <dbReference type="Proteomes" id="UP000015106"/>
    </source>
</evidence>